<dbReference type="SUPFAM" id="SSF52540">
    <property type="entry name" value="P-loop containing nucleoside triphosphate hydrolases"/>
    <property type="match status" value="1"/>
</dbReference>
<evidence type="ECO:0000313" key="4">
    <source>
        <dbReference type="Proteomes" id="UP001420932"/>
    </source>
</evidence>
<feature type="region of interest" description="Disordered" evidence="1">
    <location>
        <begin position="15"/>
        <end position="35"/>
    </location>
</feature>
<dbReference type="PANTHER" id="PTHR48040:SF45">
    <property type="entry name" value="PLEIOTROPIC DRUG RESISTANCE PROTEIN 1-LIKE"/>
    <property type="match status" value="1"/>
</dbReference>
<organism evidence="3 4">
    <name type="scientific">Stephania yunnanensis</name>
    <dbReference type="NCBI Taxonomy" id="152371"/>
    <lineage>
        <taxon>Eukaryota</taxon>
        <taxon>Viridiplantae</taxon>
        <taxon>Streptophyta</taxon>
        <taxon>Embryophyta</taxon>
        <taxon>Tracheophyta</taxon>
        <taxon>Spermatophyta</taxon>
        <taxon>Magnoliopsida</taxon>
        <taxon>Ranunculales</taxon>
        <taxon>Menispermaceae</taxon>
        <taxon>Menispermoideae</taxon>
        <taxon>Cissampelideae</taxon>
        <taxon>Stephania</taxon>
    </lineage>
</organism>
<reference evidence="3 4" key="1">
    <citation type="submission" date="2024-01" db="EMBL/GenBank/DDBJ databases">
        <title>Genome assemblies of Stephania.</title>
        <authorList>
            <person name="Yang L."/>
        </authorList>
    </citation>
    <scope>NUCLEOTIDE SEQUENCE [LARGE SCALE GENOMIC DNA]</scope>
    <source>
        <strain evidence="3">YNDBR</strain>
        <tissue evidence="3">Leaf</tissue>
    </source>
</reference>
<sequence>MEIIWGDGEQWRLEGEGIERDRERPPARNPFSPISDLPPLSGFVSPSPFWFSLTASQVTTSQTLTPPFTASLASHRLSPSRLSTLTASLRFTIVSHRLASHGHAPRLTATHGVPHSASVRLTGVARCRLSLAATPPPSRLLLTLAAPSHGHISPVTTTLSHKAHATPPHPQSPRTACLSWSSLPISFLPALHLTLLTLLSRLCLSLSRLSWSHLAYHYPLLSASQFLARSSAHSSLLLSMVMEGLGETVSEGFMNVFSVEECSKLDGFTKVLSIWKHGGNEGLSNSLHILPNRKRTLPILHDVSGIVKPGRMTLLLGPPGSRKTPLLLALAGKLDKDLKVSGRITYNGHGMEEFVPQRASAYISQHDLYIGEMTVRETLAFSARAQGVGAGHEMLLELSRREKEANIKPDAIKKRERSKYKTYPDLDVFMKMSDGILIQAHLGSGNQIF</sequence>
<dbReference type="GO" id="GO:0016887">
    <property type="term" value="F:ATP hydrolysis activity"/>
    <property type="evidence" value="ECO:0007669"/>
    <property type="project" value="InterPro"/>
</dbReference>
<dbReference type="AlphaFoldDB" id="A0AAP0LCN8"/>
<dbReference type="Proteomes" id="UP001420932">
    <property type="component" value="Unassembled WGS sequence"/>
</dbReference>
<feature type="domain" description="ABC transporter" evidence="2">
    <location>
        <begin position="300"/>
        <end position="397"/>
    </location>
</feature>
<evidence type="ECO:0000259" key="2">
    <source>
        <dbReference type="Pfam" id="PF00005"/>
    </source>
</evidence>
<name>A0AAP0LCN8_9MAGN</name>
<feature type="compositionally biased region" description="Basic and acidic residues" evidence="1">
    <location>
        <begin position="15"/>
        <end position="26"/>
    </location>
</feature>
<dbReference type="InterPro" id="IPR003439">
    <property type="entry name" value="ABC_transporter-like_ATP-bd"/>
</dbReference>
<gene>
    <name evidence="3" type="ORF">Syun_000887</name>
</gene>
<dbReference type="GO" id="GO:0005524">
    <property type="term" value="F:ATP binding"/>
    <property type="evidence" value="ECO:0007669"/>
    <property type="project" value="InterPro"/>
</dbReference>
<proteinExistence type="predicted"/>
<dbReference type="EMBL" id="JBBNAF010000001">
    <property type="protein sequence ID" value="KAK9168747.1"/>
    <property type="molecule type" value="Genomic_DNA"/>
</dbReference>
<comment type="caution">
    <text evidence="3">The sequence shown here is derived from an EMBL/GenBank/DDBJ whole genome shotgun (WGS) entry which is preliminary data.</text>
</comment>
<accession>A0AAP0LCN8</accession>
<evidence type="ECO:0000313" key="3">
    <source>
        <dbReference type="EMBL" id="KAK9168747.1"/>
    </source>
</evidence>
<dbReference type="Pfam" id="PF00005">
    <property type="entry name" value="ABC_tran"/>
    <property type="match status" value="1"/>
</dbReference>
<dbReference type="InterPro" id="IPR027417">
    <property type="entry name" value="P-loop_NTPase"/>
</dbReference>
<dbReference type="PANTHER" id="PTHR48040">
    <property type="entry name" value="PLEIOTROPIC DRUG RESISTANCE PROTEIN 1-LIKE ISOFORM X1"/>
    <property type="match status" value="1"/>
</dbReference>
<evidence type="ECO:0000256" key="1">
    <source>
        <dbReference type="SAM" id="MobiDB-lite"/>
    </source>
</evidence>
<dbReference type="Gene3D" id="3.40.50.300">
    <property type="entry name" value="P-loop containing nucleotide triphosphate hydrolases"/>
    <property type="match status" value="1"/>
</dbReference>
<protein>
    <recommendedName>
        <fullName evidence="2">ABC transporter domain-containing protein</fullName>
    </recommendedName>
</protein>
<keyword evidence="4" id="KW-1185">Reference proteome</keyword>